<feature type="domain" description="ATP-grasp" evidence="4">
    <location>
        <begin position="107"/>
        <end position="311"/>
    </location>
</feature>
<dbReference type="GO" id="GO:0046872">
    <property type="term" value="F:metal ion binding"/>
    <property type="evidence" value="ECO:0007669"/>
    <property type="project" value="InterPro"/>
</dbReference>
<proteinExistence type="inferred from homology"/>
<dbReference type="SUPFAM" id="SSF56059">
    <property type="entry name" value="Glutathione synthetase ATP-binding domain-like"/>
    <property type="match status" value="1"/>
</dbReference>
<evidence type="ECO:0000256" key="3">
    <source>
        <dbReference type="PROSITE-ProRule" id="PRU00409"/>
    </source>
</evidence>
<keyword evidence="2 5" id="KW-0436">Ligase</keyword>
<reference evidence="5 6" key="1">
    <citation type="submission" date="2021-01" db="EMBL/GenBank/DDBJ databases">
        <title>FDA dAtabase for Regulatory Grade micrObial Sequences (FDA-ARGOS): Supporting development and validation of Infectious Disease Dx tests.</title>
        <authorList>
            <person name="Sproer C."/>
            <person name="Gronow S."/>
            <person name="Severitt S."/>
            <person name="Schroder I."/>
            <person name="Tallon L."/>
            <person name="Sadzewicz L."/>
            <person name="Zhao X."/>
            <person name="Boylan J."/>
            <person name="Ott S."/>
            <person name="Bowen H."/>
            <person name="Vavikolanu K."/>
            <person name="Mehta A."/>
            <person name="Aluvathingal J."/>
            <person name="Nadendla S."/>
            <person name="Lowell S."/>
            <person name="Myers T."/>
            <person name="Yan Y."/>
            <person name="Sichtig H."/>
        </authorList>
    </citation>
    <scope>NUCLEOTIDE SEQUENCE [LARGE SCALE GENOMIC DNA]</scope>
    <source>
        <strain evidence="5 6">FDAARGOS_1131</strain>
    </source>
</reference>
<dbReference type="GO" id="GO:0005524">
    <property type="term" value="F:ATP binding"/>
    <property type="evidence" value="ECO:0007669"/>
    <property type="project" value="UniProtKB-UniRule"/>
</dbReference>
<dbReference type="Pfam" id="PF07478">
    <property type="entry name" value="Dala_Dala_lig_C"/>
    <property type="match status" value="1"/>
</dbReference>
<dbReference type="PANTHER" id="PTHR23132:SF23">
    <property type="entry name" value="D-ALANINE--D-ALANINE LIGASE B"/>
    <property type="match status" value="1"/>
</dbReference>
<evidence type="ECO:0000313" key="6">
    <source>
        <dbReference type="Proteomes" id="UP000596202"/>
    </source>
</evidence>
<evidence type="ECO:0000313" key="5">
    <source>
        <dbReference type="EMBL" id="QQU00528.1"/>
    </source>
</evidence>
<dbReference type="GO" id="GO:0008716">
    <property type="term" value="F:D-alanine-D-alanine ligase activity"/>
    <property type="evidence" value="ECO:0007669"/>
    <property type="project" value="InterPro"/>
</dbReference>
<protein>
    <submittedName>
        <fullName evidence="5">D-alanine--D-alanine ligase</fullName>
    </submittedName>
</protein>
<dbReference type="Proteomes" id="UP000596202">
    <property type="component" value="Chromosome"/>
</dbReference>
<dbReference type="PROSITE" id="PS50975">
    <property type="entry name" value="ATP_GRASP"/>
    <property type="match status" value="1"/>
</dbReference>
<dbReference type="InterPro" id="IPR011761">
    <property type="entry name" value="ATP-grasp"/>
</dbReference>
<evidence type="ECO:0000259" key="4">
    <source>
        <dbReference type="PROSITE" id="PS50975"/>
    </source>
</evidence>
<gene>
    <name evidence="5" type="ORF">I6I88_01815</name>
</gene>
<dbReference type="InterPro" id="IPR011095">
    <property type="entry name" value="Dala_Dala_lig_C"/>
</dbReference>
<keyword evidence="3" id="KW-0067">ATP-binding</keyword>
<dbReference type="PANTHER" id="PTHR23132">
    <property type="entry name" value="D-ALANINE--D-ALANINE LIGASE"/>
    <property type="match status" value="1"/>
</dbReference>
<dbReference type="InterPro" id="IPR013815">
    <property type="entry name" value="ATP_grasp_subdomain_1"/>
</dbReference>
<keyword evidence="3" id="KW-0547">Nucleotide-binding</keyword>
<name>A0A9Q7E985_MYROD</name>
<dbReference type="OrthoDB" id="650389at2"/>
<evidence type="ECO:0000256" key="2">
    <source>
        <dbReference type="ARBA" id="ARBA00022598"/>
    </source>
</evidence>
<evidence type="ECO:0000256" key="1">
    <source>
        <dbReference type="ARBA" id="ARBA00010871"/>
    </source>
</evidence>
<dbReference type="AlphaFoldDB" id="A0A9Q7E985"/>
<dbReference type="Gene3D" id="3.30.1490.20">
    <property type="entry name" value="ATP-grasp fold, A domain"/>
    <property type="match status" value="1"/>
</dbReference>
<sequence length="312" mass="36480">MNVQDKDLIVILGNQENKEFYQSIVETFSKVGWEIQILKLDVHSLFFSKLIELNPSIVLFTPSDFSIKQKVYSEFGFVQGFLECHNMRYSGSGSTASFLGSNKYLSKIIFQSLGIKTPRFIYVSENQTPPDYDKVKEELGFNIIIKPNKLGDSVGINIIRNEDEYFEWIKILQEEYQSDFLLEELIDNDKTEYTTGILEYGNDSIRLPICKTRTFTDFFSHESKINGFNEKEYIIDIECDTYKEMQRIAYLLHKEFKCKNFSRTDFLIDKEHNIYVLEINLLPGLMPNSIFPQLCLRKNISHDEILLSLINH</sequence>
<dbReference type="Gene3D" id="3.30.470.20">
    <property type="entry name" value="ATP-grasp fold, B domain"/>
    <property type="match status" value="1"/>
</dbReference>
<comment type="similarity">
    <text evidence="1">Belongs to the D-alanine--D-alanine ligase family.</text>
</comment>
<organism evidence="5 6">
    <name type="scientific">Myroides odoratus</name>
    <name type="common">Flavobacterium odoratum</name>
    <dbReference type="NCBI Taxonomy" id="256"/>
    <lineage>
        <taxon>Bacteria</taxon>
        <taxon>Pseudomonadati</taxon>
        <taxon>Bacteroidota</taxon>
        <taxon>Flavobacteriia</taxon>
        <taxon>Flavobacteriales</taxon>
        <taxon>Flavobacteriaceae</taxon>
        <taxon>Myroides</taxon>
    </lineage>
</organism>
<dbReference type="GeneID" id="93526367"/>
<dbReference type="RefSeq" id="WP_002990044.1">
    <property type="nucleotide sequence ID" value="NZ_CP068108.1"/>
</dbReference>
<accession>A0A9Q7E985</accession>
<dbReference type="EMBL" id="CP068108">
    <property type="protein sequence ID" value="QQU00528.1"/>
    <property type="molecule type" value="Genomic_DNA"/>
</dbReference>